<comment type="caution">
    <text evidence="1">The sequence shown here is derived from an EMBL/GenBank/DDBJ whole genome shotgun (WGS) entry which is preliminary data.</text>
</comment>
<keyword evidence="2" id="KW-1185">Reference proteome</keyword>
<gene>
    <name evidence="1" type="ORF">MSG28_001705</name>
</gene>
<name>A0ACC0KV37_CHOFU</name>
<organism evidence="1 2">
    <name type="scientific">Choristoneura fumiferana</name>
    <name type="common">Spruce budworm moth</name>
    <name type="synonym">Archips fumiferana</name>
    <dbReference type="NCBI Taxonomy" id="7141"/>
    <lineage>
        <taxon>Eukaryota</taxon>
        <taxon>Metazoa</taxon>
        <taxon>Ecdysozoa</taxon>
        <taxon>Arthropoda</taxon>
        <taxon>Hexapoda</taxon>
        <taxon>Insecta</taxon>
        <taxon>Pterygota</taxon>
        <taxon>Neoptera</taxon>
        <taxon>Endopterygota</taxon>
        <taxon>Lepidoptera</taxon>
        <taxon>Glossata</taxon>
        <taxon>Ditrysia</taxon>
        <taxon>Tortricoidea</taxon>
        <taxon>Tortricidae</taxon>
        <taxon>Tortricinae</taxon>
        <taxon>Choristoneura</taxon>
    </lineage>
</organism>
<accession>A0ACC0KV37</accession>
<dbReference type="EMBL" id="CM046102">
    <property type="protein sequence ID" value="KAI8440373.1"/>
    <property type="molecule type" value="Genomic_DNA"/>
</dbReference>
<dbReference type="Proteomes" id="UP001064048">
    <property type="component" value="Chromosome 2"/>
</dbReference>
<evidence type="ECO:0000313" key="1">
    <source>
        <dbReference type="EMBL" id="KAI8440373.1"/>
    </source>
</evidence>
<proteinExistence type="predicted"/>
<protein>
    <submittedName>
        <fullName evidence="1">Uncharacterized protein</fullName>
    </submittedName>
</protein>
<sequence length="571" mass="61184">MSVKRQATRDLNLENWDQEDPDDHEEMGTFKPATDEVIEKRVIRTARRRGQAAGDEAKRGVFSAFGGFGKKAPPSSFDFLANLTNGSKPTNGSPSNKSDTVVSSSSSVFNSSPSSGTQGAGLFSIPVSTTSTTKSTFVMPSSQTSSLFGGMSTSASSVFTASKADSTVGNFSFKPQPSSAESTSKTDSTSAVSSTMFGIPPNNTETKKSLFSTAATSTPFKMQPVTSTLASSPSSITKKDDIKNTEAKGEGNNDKKMQYYAKLKGLNESVSDWIKSHVEKTPLCILTPIFNDYEKYLKDILEEYNTTVPDNATKKHSDSKKAPEETKSEPSVETNSQIAKISPFTGAGNSLFSNSNLGKTTSSSLFSAQPSPNSFGEKASSASSISSPSNTPKAAGFSFGINTSPLSSTSTTNTTPAPFSFGMGKPFTMNNFNAPKPADTENKDEEADDEPPKVEYTPVVEQDSIYEKKCKIFVKKDGNFADRGVGTLYIKKVEDSGKHQLLVRANTNLGNVMVNLILAAAIPTQRMGKNNVMMVCIPTPDAKPPPTPILIRVKTSEEADELLETLNKYKV</sequence>
<reference evidence="1 2" key="1">
    <citation type="journal article" date="2022" name="Genome Biol. Evol.">
        <title>The Spruce Budworm Genome: Reconstructing the Evolutionary History of Antifreeze Proteins.</title>
        <authorList>
            <person name="Beliveau C."/>
            <person name="Gagne P."/>
            <person name="Picq S."/>
            <person name="Vernygora O."/>
            <person name="Keeling C.I."/>
            <person name="Pinkney K."/>
            <person name="Doucet D."/>
            <person name="Wen F."/>
            <person name="Johnston J.S."/>
            <person name="Maaroufi H."/>
            <person name="Boyle B."/>
            <person name="Laroche J."/>
            <person name="Dewar K."/>
            <person name="Juretic N."/>
            <person name="Blackburn G."/>
            <person name="Nisole A."/>
            <person name="Brunet B."/>
            <person name="Brandao M."/>
            <person name="Lumley L."/>
            <person name="Duan J."/>
            <person name="Quan G."/>
            <person name="Lucarotti C.J."/>
            <person name="Roe A.D."/>
            <person name="Sperling F.A.H."/>
            <person name="Levesque R.C."/>
            <person name="Cusson M."/>
        </authorList>
    </citation>
    <scope>NUCLEOTIDE SEQUENCE [LARGE SCALE GENOMIC DNA]</scope>
    <source>
        <strain evidence="1">Glfc:IPQL:Cfum</strain>
    </source>
</reference>
<evidence type="ECO:0000313" key="2">
    <source>
        <dbReference type="Proteomes" id="UP001064048"/>
    </source>
</evidence>